<proteinExistence type="predicted"/>
<comment type="subcellular location">
    <subcellularLocation>
        <location evidence="1">Membrane</location>
        <topology evidence="1">Multi-pass membrane protein</topology>
    </subcellularLocation>
</comment>
<evidence type="ECO:0000313" key="8">
    <source>
        <dbReference type="Proteomes" id="UP001500002"/>
    </source>
</evidence>
<feature type="transmembrane region" description="Helical" evidence="5">
    <location>
        <begin position="67"/>
        <end position="89"/>
    </location>
</feature>
<evidence type="ECO:0000313" key="7">
    <source>
        <dbReference type="EMBL" id="GAA1820813.1"/>
    </source>
</evidence>
<dbReference type="EMBL" id="BAAANJ010000021">
    <property type="protein sequence ID" value="GAA1820813.1"/>
    <property type="molecule type" value="Genomic_DNA"/>
</dbReference>
<evidence type="ECO:0000256" key="6">
    <source>
        <dbReference type="SAM" id="SignalP"/>
    </source>
</evidence>
<comment type="caution">
    <text evidence="7">The sequence shown here is derived from an EMBL/GenBank/DDBJ whole genome shotgun (WGS) entry which is preliminary data.</text>
</comment>
<keyword evidence="8" id="KW-1185">Reference proteome</keyword>
<keyword evidence="6" id="KW-0732">Signal</keyword>
<reference evidence="7 8" key="1">
    <citation type="journal article" date="2019" name="Int. J. Syst. Evol. Microbiol.">
        <title>The Global Catalogue of Microorganisms (GCM) 10K type strain sequencing project: providing services to taxonomists for standard genome sequencing and annotation.</title>
        <authorList>
            <consortium name="The Broad Institute Genomics Platform"/>
            <consortium name="The Broad Institute Genome Sequencing Center for Infectious Disease"/>
            <person name="Wu L."/>
            <person name="Ma J."/>
        </authorList>
    </citation>
    <scope>NUCLEOTIDE SEQUENCE [LARGE SCALE GENOMIC DNA]</scope>
    <source>
        <strain evidence="7 8">JCM 14322</strain>
    </source>
</reference>
<evidence type="ECO:0000256" key="4">
    <source>
        <dbReference type="ARBA" id="ARBA00023136"/>
    </source>
</evidence>
<evidence type="ECO:0008006" key="9">
    <source>
        <dbReference type="Google" id="ProtNLM"/>
    </source>
</evidence>
<organism evidence="7 8">
    <name type="scientific">Agromyces neolithicus</name>
    <dbReference type="NCBI Taxonomy" id="269420"/>
    <lineage>
        <taxon>Bacteria</taxon>
        <taxon>Bacillati</taxon>
        <taxon>Actinomycetota</taxon>
        <taxon>Actinomycetes</taxon>
        <taxon>Micrococcales</taxon>
        <taxon>Microbacteriaceae</taxon>
        <taxon>Agromyces</taxon>
    </lineage>
</organism>
<evidence type="ECO:0000256" key="1">
    <source>
        <dbReference type="ARBA" id="ARBA00004141"/>
    </source>
</evidence>
<sequence length="115" mass="11735">MFISSVIVSSLLAAALVYAAARKLTHTPAVVAAYARAGVPESWLTPLAYLLIAAAAALLAGLAWAPLAVVTSSALAAYFAVAIGFHVRHGDVRHAGMPVLLALMSIGVGVLSLTR</sequence>
<keyword evidence="3 5" id="KW-1133">Transmembrane helix</keyword>
<dbReference type="Proteomes" id="UP001500002">
    <property type="component" value="Unassembled WGS sequence"/>
</dbReference>
<evidence type="ECO:0000256" key="5">
    <source>
        <dbReference type="SAM" id="Phobius"/>
    </source>
</evidence>
<dbReference type="Pfam" id="PF13564">
    <property type="entry name" value="DoxX_2"/>
    <property type="match status" value="1"/>
</dbReference>
<gene>
    <name evidence="7" type="ORF">GCM10009749_34460</name>
</gene>
<feature type="chain" id="PRO_5045668949" description="DoxX family protein" evidence="6">
    <location>
        <begin position="20"/>
        <end position="115"/>
    </location>
</feature>
<feature type="transmembrane region" description="Helical" evidence="5">
    <location>
        <begin position="95"/>
        <end position="114"/>
    </location>
</feature>
<evidence type="ECO:0000256" key="2">
    <source>
        <dbReference type="ARBA" id="ARBA00022692"/>
    </source>
</evidence>
<feature type="transmembrane region" description="Helical" evidence="5">
    <location>
        <begin position="43"/>
        <end position="60"/>
    </location>
</feature>
<dbReference type="RefSeq" id="WP_344297869.1">
    <property type="nucleotide sequence ID" value="NZ_BAAANJ010000021.1"/>
</dbReference>
<name>A0ABN2MCV3_9MICO</name>
<protein>
    <recommendedName>
        <fullName evidence="9">DoxX family protein</fullName>
    </recommendedName>
</protein>
<dbReference type="InterPro" id="IPR032808">
    <property type="entry name" value="DoxX"/>
</dbReference>
<keyword evidence="4 5" id="KW-0472">Membrane</keyword>
<accession>A0ABN2MCV3</accession>
<keyword evidence="2 5" id="KW-0812">Transmembrane</keyword>
<evidence type="ECO:0000256" key="3">
    <source>
        <dbReference type="ARBA" id="ARBA00022989"/>
    </source>
</evidence>
<feature type="signal peptide" evidence="6">
    <location>
        <begin position="1"/>
        <end position="19"/>
    </location>
</feature>